<dbReference type="AlphaFoldDB" id="A0A2G4YUI3"/>
<name>A0A2G4YUI3_9PROT</name>
<sequence length="411" mass="46850">MLYHMYEFQHSMFAPARFAIDATQQALSNPLNPLSYMPGAKQVAAACDVMELVTRRYGKPKFGLKDTLIDGEPVSIREEVILDKPFCNLKYFKRDFGPEVKNTDPKLLIVAPLSGHYATLLRGTVEAMLPDHKTYITDWKDARDVPLFQGQFDLDDYIDYLIEMIEFLGPDTHVLAVCQPSVPVMAAVSLMSAQDNPNVPRSMTLMGGPIDTRECPTEVNLLSGERSIGWFKKNATYQVPWPNKGFMRVVYPGFLQLSAFLNMNMEDHVDAHRRMFDHLVEGDEESVDKHRIFYEEYLAVMDLPADYYLQTVDIVFQQHLLPKGEWISRGRKIDPSVITKCSLMTVEGELDDISGIGQTKAAHKLCTSLPDNMKVHYEQKKVGHYGIFNGSKWRTKIAPRVKDFIRQNDSK</sequence>
<protein>
    <submittedName>
        <fullName evidence="2">Polyhydroxyalkanoate depolymerase</fullName>
    </submittedName>
</protein>
<feature type="domain" description="PHB de-polymerase C-terminal" evidence="1">
    <location>
        <begin position="207"/>
        <end position="409"/>
    </location>
</feature>
<dbReference type="EMBL" id="PDEM01000009">
    <property type="protein sequence ID" value="PHZ85910.1"/>
    <property type="molecule type" value="Genomic_DNA"/>
</dbReference>
<evidence type="ECO:0000259" key="1">
    <source>
        <dbReference type="Pfam" id="PF06850"/>
    </source>
</evidence>
<dbReference type="Proteomes" id="UP000229730">
    <property type="component" value="Unassembled WGS sequence"/>
</dbReference>
<dbReference type="InParanoid" id="A0A2G4YUI3"/>
<dbReference type="PANTHER" id="PTHR36837:SF4">
    <property type="entry name" value="BLR0908 PROTEIN"/>
    <property type="match status" value="1"/>
</dbReference>
<dbReference type="InterPro" id="IPR029058">
    <property type="entry name" value="AB_hydrolase_fold"/>
</dbReference>
<dbReference type="RefSeq" id="WP_099471495.1">
    <property type="nucleotide sequence ID" value="NZ_CP041025.1"/>
</dbReference>
<dbReference type="PIRSF" id="PIRSF020818">
    <property type="entry name" value="PHB_depoly_PhaZ"/>
    <property type="match status" value="1"/>
</dbReference>
<dbReference type="PANTHER" id="PTHR36837">
    <property type="entry name" value="POLY(3-HYDROXYALKANOATE) POLYMERASE SUBUNIT PHAC"/>
    <property type="match status" value="1"/>
</dbReference>
<dbReference type="Pfam" id="PF06850">
    <property type="entry name" value="PHB_depo_C"/>
    <property type="match status" value="1"/>
</dbReference>
<accession>A0A2G4YUI3</accession>
<dbReference type="NCBIfam" id="TIGR01849">
    <property type="entry name" value="PHB_depoly_PhaZ"/>
    <property type="match status" value="1"/>
</dbReference>
<comment type="caution">
    <text evidence="2">The sequence shown here is derived from an EMBL/GenBank/DDBJ whole genome shotgun (WGS) entry which is preliminary data.</text>
</comment>
<dbReference type="InterPro" id="IPR009656">
    <property type="entry name" value="PHB_depo_C"/>
</dbReference>
<evidence type="ECO:0000313" key="2">
    <source>
        <dbReference type="EMBL" id="PHZ85910.1"/>
    </source>
</evidence>
<evidence type="ECO:0000313" key="3">
    <source>
        <dbReference type="Proteomes" id="UP000229730"/>
    </source>
</evidence>
<dbReference type="SUPFAM" id="SSF53474">
    <property type="entry name" value="alpha/beta-Hydrolases"/>
    <property type="match status" value="1"/>
</dbReference>
<gene>
    <name evidence="2" type="ORF">CRD36_04340</name>
</gene>
<reference evidence="2 3" key="1">
    <citation type="submission" date="2017-10" db="EMBL/GenBank/DDBJ databases">
        <title>Frigbacter circumglobatus gen. nov. sp. nov., isolated from sediment cultured in situ.</title>
        <authorList>
            <person name="Zhao Z."/>
        </authorList>
    </citation>
    <scope>NUCLEOTIDE SEQUENCE [LARGE SCALE GENOMIC DNA]</scope>
    <source>
        <strain evidence="2 3">ZYL</strain>
    </source>
</reference>
<dbReference type="InterPro" id="IPR010915">
    <property type="entry name" value="PHB_depoly_PhaZ"/>
</dbReference>
<keyword evidence="3" id="KW-1185">Reference proteome</keyword>
<organism evidence="2 3">
    <name type="scientific">Paremcibacter congregatus</name>
    <dbReference type="NCBI Taxonomy" id="2043170"/>
    <lineage>
        <taxon>Bacteria</taxon>
        <taxon>Pseudomonadati</taxon>
        <taxon>Pseudomonadota</taxon>
        <taxon>Alphaproteobacteria</taxon>
        <taxon>Emcibacterales</taxon>
        <taxon>Emcibacteraceae</taxon>
        <taxon>Paremcibacter</taxon>
    </lineage>
</organism>
<proteinExistence type="predicted"/>
<dbReference type="InterPro" id="IPR051321">
    <property type="entry name" value="PHA/PHB_synthase"/>
</dbReference>
<dbReference type="OrthoDB" id="9774318at2"/>